<dbReference type="NCBIfam" id="TIGR00836">
    <property type="entry name" value="amt"/>
    <property type="match status" value="1"/>
</dbReference>
<evidence type="ECO:0000313" key="12">
    <source>
        <dbReference type="Proteomes" id="UP001595379"/>
    </source>
</evidence>
<keyword evidence="3 8" id="KW-0813">Transport</keyword>
<comment type="similarity">
    <text evidence="2 8">Belongs to the ammonia transporter channel (TC 1.A.11.2) family.</text>
</comment>
<evidence type="ECO:0000256" key="4">
    <source>
        <dbReference type="ARBA" id="ARBA00022692"/>
    </source>
</evidence>
<gene>
    <name evidence="11" type="primary">amt</name>
    <name evidence="11" type="ORF">ACFOOR_15095</name>
</gene>
<dbReference type="PROSITE" id="PS01219">
    <property type="entry name" value="AMMONIUM_TRANSP"/>
    <property type="match status" value="1"/>
</dbReference>
<dbReference type="InterPro" id="IPR001905">
    <property type="entry name" value="Ammonium_transpt"/>
</dbReference>
<comment type="caution">
    <text evidence="11">The sequence shown here is derived from an EMBL/GenBank/DDBJ whole genome shotgun (WGS) entry which is preliminary data.</text>
</comment>
<feature type="transmembrane region" description="Helical" evidence="8">
    <location>
        <begin position="308"/>
        <end position="330"/>
    </location>
</feature>
<evidence type="ECO:0000313" key="11">
    <source>
        <dbReference type="EMBL" id="MFC2927432.1"/>
    </source>
</evidence>
<dbReference type="InterPro" id="IPR029020">
    <property type="entry name" value="Ammonium/urea_transptr"/>
</dbReference>
<name>A0ABV7A1H2_9PROT</name>
<dbReference type="SUPFAM" id="SSF111352">
    <property type="entry name" value="Ammonium transporter"/>
    <property type="match status" value="1"/>
</dbReference>
<sequence length="430" mass="45111">MTTGLLSAFATAAAAPAAAVDTGAFVDNSFLLLFSGMVVVFMAAGFCMLESGLVRSKNAATIALKNITLFAIAGIMFYLVGYRLMYDGVDGGLFGTLGVWSPDALDAPEGDVASAADWFFQMAFVATAASIVSGTLAERIKLRPFLVFVAVLTALIYPITGAWQWGEGWLYTLGFQDFAGSTLVHSVGGWAALTGALFLGPRYGKYGPDRRVQKPMPGSNLPLAALGTFILWFGWFGFNGGSQLAAGTIEDISAVAKIMANTNMAAAAGVIGALITSEIMFKKADLTFVLNGAIGGLVAITAGPLEPALWQSMIIGGMGGIIVVVAVPLLDRLNIDDVVGAIPAHLLCGIFGTMVVPFTSDSDGLNIWQQFGMQALGVLSIGAFTAAASALVWFALKKTMGLRPTIEDEMRGLDRAELGMEAYPDFFGRD</sequence>
<evidence type="ECO:0000256" key="9">
    <source>
        <dbReference type="SAM" id="SignalP"/>
    </source>
</evidence>
<feature type="transmembrane region" description="Helical" evidence="8">
    <location>
        <begin position="178"/>
        <end position="200"/>
    </location>
</feature>
<accession>A0ABV7A1H2</accession>
<dbReference type="Pfam" id="PF00909">
    <property type="entry name" value="Ammonium_transp"/>
    <property type="match status" value="1"/>
</dbReference>
<evidence type="ECO:0000256" key="3">
    <source>
        <dbReference type="ARBA" id="ARBA00022448"/>
    </source>
</evidence>
<comment type="subcellular location">
    <subcellularLocation>
        <location evidence="8">Cell membrane</location>
        <topology evidence="8">Multi-pass membrane protein</topology>
    </subcellularLocation>
    <subcellularLocation>
        <location evidence="1">Membrane</location>
        <topology evidence="1">Multi-pass membrane protein</topology>
    </subcellularLocation>
</comment>
<evidence type="ECO:0000256" key="2">
    <source>
        <dbReference type="ARBA" id="ARBA00005887"/>
    </source>
</evidence>
<keyword evidence="7 8" id="KW-0924">Ammonia transport</keyword>
<evidence type="ECO:0000259" key="10">
    <source>
        <dbReference type="Pfam" id="PF00909"/>
    </source>
</evidence>
<feature type="transmembrane region" description="Helical" evidence="8">
    <location>
        <begin position="221"/>
        <end position="238"/>
    </location>
</feature>
<feature type="transmembrane region" description="Helical" evidence="8">
    <location>
        <begin position="144"/>
        <end position="166"/>
    </location>
</feature>
<feature type="transmembrane region" description="Helical" evidence="8">
    <location>
        <begin position="118"/>
        <end position="137"/>
    </location>
</feature>
<keyword evidence="6 8" id="KW-0472">Membrane</keyword>
<dbReference type="NCBIfam" id="TIGR03644">
    <property type="entry name" value="marine_trans_1"/>
    <property type="match status" value="1"/>
</dbReference>
<feature type="transmembrane region" description="Helical" evidence="8">
    <location>
        <begin position="61"/>
        <end position="80"/>
    </location>
</feature>
<keyword evidence="12" id="KW-1185">Reference proteome</keyword>
<evidence type="ECO:0000256" key="6">
    <source>
        <dbReference type="ARBA" id="ARBA00023136"/>
    </source>
</evidence>
<feature type="transmembrane region" description="Helical" evidence="8">
    <location>
        <begin position="342"/>
        <end position="359"/>
    </location>
</feature>
<feature type="chain" id="PRO_5046751826" description="Ammonium transporter" evidence="9">
    <location>
        <begin position="20"/>
        <end position="430"/>
    </location>
</feature>
<dbReference type="RefSeq" id="WP_343165274.1">
    <property type="nucleotide sequence ID" value="NZ_JBHRSV010000031.1"/>
</dbReference>
<feature type="domain" description="Ammonium transporter AmtB-like" evidence="10">
    <location>
        <begin position="32"/>
        <end position="423"/>
    </location>
</feature>
<keyword evidence="4 8" id="KW-0812">Transmembrane</keyword>
<dbReference type="InterPro" id="IPR018047">
    <property type="entry name" value="Ammonium_transpt_CS"/>
</dbReference>
<dbReference type="PANTHER" id="PTHR11730:SF62">
    <property type="entry name" value="AMMONIUM TRANSPORTER SLL1017-RELATED"/>
    <property type="match status" value="1"/>
</dbReference>
<dbReference type="InterPro" id="IPR019879">
    <property type="entry name" value="Ammonium_transptr_marine"/>
</dbReference>
<dbReference type="InterPro" id="IPR024041">
    <property type="entry name" value="NH4_transpt_AmtB-like_dom"/>
</dbReference>
<feature type="transmembrane region" description="Helical" evidence="8">
    <location>
        <begin position="371"/>
        <end position="396"/>
    </location>
</feature>
<protein>
    <recommendedName>
        <fullName evidence="8">Ammonium transporter</fullName>
    </recommendedName>
</protein>
<feature type="transmembrane region" description="Helical" evidence="8">
    <location>
        <begin position="258"/>
        <end position="277"/>
    </location>
</feature>
<keyword evidence="9" id="KW-0732">Signal</keyword>
<dbReference type="Gene3D" id="1.10.3430.10">
    <property type="entry name" value="Ammonium transporter AmtB like domains"/>
    <property type="match status" value="1"/>
</dbReference>
<dbReference type="PANTHER" id="PTHR11730">
    <property type="entry name" value="AMMONIUM TRANSPORTER"/>
    <property type="match status" value="1"/>
</dbReference>
<feature type="transmembrane region" description="Helical" evidence="8">
    <location>
        <begin position="29"/>
        <end position="49"/>
    </location>
</feature>
<organism evidence="11 12">
    <name type="scientific">Hyphobacterium vulgare</name>
    <dbReference type="NCBI Taxonomy" id="1736751"/>
    <lineage>
        <taxon>Bacteria</taxon>
        <taxon>Pseudomonadati</taxon>
        <taxon>Pseudomonadota</taxon>
        <taxon>Alphaproteobacteria</taxon>
        <taxon>Maricaulales</taxon>
        <taxon>Maricaulaceae</taxon>
        <taxon>Hyphobacterium</taxon>
    </lineage>
</organism>
<evidence type="ECO:0000256" key="5">
    <source>
        <dbReference type="ARBA" id="ARBA00022989"/>
    </source>
</evidence>
<evidence type="ECO:0000256" key="8">
    <source>
        <dbReference type="RuleBase" id="RU362002"/>
    </source>
</evidence>
<evidence type="ECO:0000256" key="7">
    <source>
        <dbReference type="ARBA" id="ARBA00023177"/>
    </source>
</evidence>
<dbReference type="Proteomes" id="UP001595379">
    <property type="component" value="Unassembled WGS sequence"/>
</dbReference>
<reference evidence="12" key="1">
    <citation type="journal article" date="2019" name="Int. J. Syst. Evol. Microbiol.">
        <title>The Global Catalogue of Microorganisms (GCM) 10K type strain sequencing project: providing services to taxonomists for standard genome sequencing and annotation.</title>
        <authorList>
            <consortium name="The Broad Institute Genomics Platform"/>
            <consortium name="The Broad Institute Genome Sequencing Center for Infectious Disease"/>
            <person name="Wu L."/>
            <person name="Ma J."/>
        </authorList>
    </citation>
    <scope>NUCLEOTIDE SEQUENCE [LARGE SCALE GENOMIC DNA]</scope>
    <source>
        <strain evidence="12">KCTC 52487</strain>
    </source>
</reference>
<feature type="signal peptide" evidence="9">
    <location>
        <begin position="1"/>
        <end position="19"/>
    </location>
</feature>
<proteinExistence type="inferred from homology"/>
<keyword evidence="5 8" id="KW-1133">Transmembrane helix</keyword>
<feature type="transmembrane region" description="Helical" evidence="8">
    <location>
        <begin position="284"/>
        <end position="302"/>
    </location>
</feature>
<dbReference type="EMBL" id="JBHRSV010000031">
    <property type="protein sequence ID" value="MFC2927432.1"/>
    <property type="molecule type" value="Genomic_DNA"/>
</dbReference>
<evidence type="ECO:0000256" key="1">
    <source>
        <dbReference type="ARBA" id="ARBA00004141"/>
    </source>
</evidence>